<feature type="signal peptide" evidence="2">
    <location>
        <begin position="1"/>
        <end position="24"/>
    </location>
</feature>
<dbReference type="Proteomes" id="UP000033452">
    <property type="component" value="Unassembled WGS sequence"/>
</dbReference>
<dbReference type="SUPFAM" id="SSF52833">
    <property type="entry name" value="Thioredoxin-like"/>
    <property type="match status" value="1"/>
</dbReference>
<dbReference type="PANTHER" id="PTHR36417:SF2">
    <property type="entry name" value="SELENOPROTEIN DOMAIN PROTEIN (AFU_ORTHOLOGUE AFUA_1G05220)"/>
    <property type="match status" value="1"/>
</dbReference>
<gene>
    <name evidence="3" type="ORF">TW77_05690</name>
</gene>
<keyword evidence="2" id="KW-0732">Signal</keyword>
<sequence>MSKPRITIQYCVLCQWLLRSGWLAQELLSTFADELAEVALAPASKGVFKIYYNDTLIWCRERDGGFPEAKILKRRVRDQLDPGRSLGHIDNGH</sequence>
<accession>A0A0F4QUL5</accession>
<evidence type="ECO:0000313" key="4">
    <source>
        <dbReference type="Proteomes" id="UP000033452"/>
    </source>
</evidence>
<keyword evidence="4" id="KW-1185">Reference proteome</keyword>
<comment type="caution">
    <text evidence="3">The sequence shown here is derived from an EMBL/GenBank/DDBJ whole genome shotgun (WGS) entry which is preliminary data.</text>
</comment>
<dbReference type="InterPro" id="IPR036249">
    <property type="entry name" value="Thioredoxin-like_sf"/>
</dbReference>
<dbReference type="InterPro" id="IPR011893">
    <property type="entry name" value="Selenoprotein_Rdx-typ"/>
</dbReference>
<evidence type="ECO:0000256" key="2">
    <source>
        <dbReference type="SAM" id="SignalP"/>
    </source>
</evidence>
<dbReference type="Gene3D" id="3.40.30.10">
    <property type="entry name" value="Glutaredoxin"/>
    <property type="match status" value="1"/>
</dbReference>
<dbReference type="RefSeq" id="WP_046004002.1">
    <property type="nucleotide sequence ID" value="NZ_JXYA01000010.1"/>
</dbReference>
<evidence type="ECO:0000256" key="1">
    <source>
        <dbReference type="ARBA" id="ARBA00023284"/>
    </source>
</evidence>
<proteinExistence type="predicted"/>
<keyword evidence="1" id="KW-0676">Redox-active center</keyword>
<dbReference type="AlphaFoldDB" id="A0A0F4QUL5"/>
<dbReference type="PANTHER" id="PTHR36417">
    <property type="entry name" value="SELENOPROTEIN DOMAIN PROTEIN (AFU_ORTHOLOGUE AFUA_1G05220)"/>
    <property type="match status" value="1"/>
</dbReference>
<evidence type="ECO:0000313" key="3">
    <source>
        <dbReference type="EMBL" id="KJZ11378.1"/>
    </source>
</evidence>
<feature type="chain" id="PRO_5002475994" evidence="2">
    <location>
        <begin position="25"/>
        <end position="93"/>
    </location>
</feature>
<organism evidence="3 4">
    <name type="scientific">Pseudoalteromonas rubra</name>
    <dbReference type="NCBI Taxonomy" id="43658"/>
    <lineage>
        <taxon>Bacteria</taxon>
        <taxon>Pseudomonadati</taxon>
        <taxon>Pseudomonadota</taxon>
        <taxon>Gammaproteobacteria</taxon>
        <taxon>Alteromonadales</taxon>
        <taxon>Pseudoalteromonadaceae</taxon>
        <taxon>Pseudoalteromonas</taxon>
    </lineage>
</organism>
<reference evidence="3 4" key="1">
    <citation type="journal article" date="2015" name="BMC Genomics">
        <title>Genome mining reveals unlocked bioactive potential of marine Gram-negative bacteria.</title>
        <authorList>
            <person name="Machado H."/>
            <person name="Sonnenschein E.C."/>
            <person name="Melchiorsen J."/>
            <person name="Gram L."/>
        </authorList>
    </citation>
    <scope>NUCLEOTIDE SEQUENCE [LARGE SCALE GENOMIC DNA]</scope>
    <source>
        <strain evidence="3 4">S2471</strain>
    </source>
</reference>
<dbReference type="PATRIC" id="fig|43658.5.peg.1187"/>
<dbReference type="NCBIfam" id="TIGR02174">
    <property type="entry name" value="CXXU_selWTH"/>
    <property type="match status" value="1"/>
</dbReference>
<name>A0A0F4QUL5_9GAMM</name>
<dbReference type="Pfam" id="PF10262">
    <property type="entry name" value="Rdx"/>
    <property type="match status" value="1"/>
</dbReference>
<dbReference type="EMBL" id="JXYA01000010">
    <property type="protein sequence ID" value="KJZ11378.1"/>
    <property type="molecule type" value="Genomic_DNA"/>
</dbReference>
<protein>
    <submittedName>
        <fullName evidence="3">SelT/selW/selH selenoprotein domain-containing protein</fullName>
    </submittedName>
</protein>
<dbReference type="OrthoDB" id="9811366at2"/>